<dbReference type="InterPro" id="IPR002942">
    <property type="entry name" value="S4_RNA-bd"/>
</dbReference>
<evidence type="ECO:0000256" key="3">
    <source>
        <dbReference type="ARBA" id="ARBA00023235"/>
    </source>
</evidence>
<dbReference type="Gene3D" id="3.10.290.10">
    <property type="entry name" value="RNA-binding S4 domain"/>
    <property type="match status" value="1"/>
</dbReference>
<dbReference type="PROSITE" id="PS01149">
    <property type="entry name" value="PSI_RSU"/>
    <property type="match status" value="1"/>
</dbReference>
<dbReference type="Proteomes" id="UP000306740">
    <property type="component" value="Unassembled WGS sequence"/>
</dbReference>
<dbReference type="PROSITE" id="PS50889">
    <property type="entry name" value="S4"/>
    <property type="match status" value="1"/>
</dbReference>
<evidence type="ECO:0000256" key="4">
    <source>
        <dbReference type="PROSITE-ProRule" id="PRU00182"/>
    </source>
</evidence>
<organism evidence="7 8">
    <name type="scientific">Mumia zhuanghuii</name>
    <dbReference type="NCBI Taxonomy" id="2585211"/>
    <lineage>
        <taxon>Bacteria</taxon>
        <taxon>Bacillati</taxon>
        <taxon>Actinomycetota</taxon>
        <taxon>Actinomycetes</taxon>
        <taxon>Propionibacteriales</taxon>
        <taxon>Nocardioidaceae</taxon>
        <taxon>Mumia</taxon>
    </lineage>
</organism>
<evidence type="ECO:0000256" key="2">
    <source>
        <dbReference type="ARBA" id="ARBA00008348"/>
    </source>
</evidence>
<protein>
    <recommendedName>
        <fullName evidence="5">Pseudouridine synthase</fullName>
        <ecNumber evidence="5">5.4.99.-</ecNumber>
    </recommendedName>
</protein>
<dbReference type="InterPro" id="IPR020103">
    <property type="entry name" value="PsdUridine_synth_cat_dom_sf"/>
</dbReference>
<dbReference type="SUPFAM" id="SSF55120">
    <property type="entry name" value="Pseudouridine synthase"/>
    <property type="match status" value="1"/>
</dbReference>
<dbReference type="GO" id="GO:0003723">
    <property type="term" value="F:RNA binding"/>
    <property type="evidence" value="ECO:0007669"/>
    <property type="project" value="UniProtKB-KW"/>
</dbReference>
<dbReference type="InterPro" id="IPR042092">
    <property type="entry name" value="PsdUridine_s_RsuA/RluB/E/F_cat"/>
</dbReference>
<keyword evidence="4" id="KW-0694">RNA-binding</keyword>
<dbReference type="InterPro" id="IPR050343">
    <property type="entry name" value="RsuA_PseudoU_synthase"/>
</dbReference>
<dbReference type="CDD" id="cd02870">
    <property type="entry name" value="PseudoU_synth_RsuA_like"/>
    <property type="match status" value="1"/>
</dbReference>
<dbReference type="InterPro" id="IPR020094">
    <property type="entry name" value="TruA/RsuA/RluB/E/F_N"/>
</dbReference>
<dbReference type="Pfam" id="PF00849">
    <property type="entry name" value="PseudoU_synth_2"/>
    <property type="match status" value="1"/>
</dbReference>
<dbReference type="GO" id="GO:0000455">
    <property type="term" value="P:enzyme-directed rRNA pseudouridine synthesis"/>
    <property type="evidence" value="ECO:0007669"/>
    <property type="project" value="UniProtKB-ARBA"/>
</dbReference>
<dbReference type="PANTHER" id="PTHR47683:SF2">
    <property type="entry name" value="RNA-BINDING S4 DOMAIN-CONTAINING PROTEIN"/>
    <property type="match status" value="1"/>
</dbReference>
<keyword evidence="3 5" id="KW-0413">Isomerase</keyword>
<comment type="caution">
    <text evidence="7">The sequence shown here is derived from an EMBL/GenBank/DDBJ whole genome shotgun (WGS) entry which is preliminary data.</text>
</comment>
<dbReference type="Gene3D" id="3.30.70.580">
    <property type="entry name" value="Pseudouridine synthase I, catalytic domain, N-terminal subdomain"/>
    <property type="match status" value="1"/>
</dbReference>
<dbReference type="SUPFAM" id="SSF55174">
    <property type="entry name" value="Alpha-L RNA-binding motif"/>
    <property type="match status" value="1"/>
</dbReference>
<dbReference type="Gene3D" id="3.30.70.1560">
    <property type="entry name" value="Alpha-L RNA-binding motif"/>
    <property type="match status" value="1"/>
</dbReference>
<feature type="domain" description="RNA-binding S4" evidence="6">
    <location>
        <begin position="8"/>
        <end position="67"/>
    </location>
</feature>
<gene>
    <name evidence="7" type="ORF">FHE65_32030</name>
</gene>
<dbReference type="OrthoDB" id="9807213at2"/>
<evidence type="ECO:0000313" key="8">
    <source>
        <dbReference type="Proteomes" id="UP000306740"/>
    </source>
</evidence>
<dbReference type="CDD" id="cd00165">
    <property type="entry name" value="S4"/>
    <property type="match status" value="1"/>
</dbReference>
<dbReference type="AlphaFoldDB" id="A0A5C4M9N3"/>
<dbReference type="SMART" id="SM00363">
    <property type="entry name" value="S4"/>
    <property type="match status" value="1"/>
</dbReference>
<evidence type="ECO:0000256" key="1">
    <source>
        <dbReference type="ARBA" id="ARBA00000073"/>
    </source>
</evidence>
<dbReference type="RefSeq" id="WP_139107191.1">
    <property type="nucleotide sequence ID" value="NZ_VDFR01000206.1"/>
</dbReference>
<dbReference type="PANTHER" id="PTHR47683">
    <property type="entry name" value="PSEUDOURIDINE SYNTHASE FAMILY PROTEIN-RELATED"/>
    <property type="match status" value="1"/>
</dbReference>
<comment type="catalytic activity">
    <reaction evidence="1">
        <text>a uridine in RNA = a pseudouridine in RNA</text>
        <dbReference type="Rhea" id="RHEA:48348"/>
        <dbReference type="Rhea" id="RHEA-COMP:12068"/>
        <dbReference type="Rhea" id="RHEA-COMP:12069"/>
        <dbReference type="ChEBI" id="CHEBI:65314"/>
        <dbReference type="ChEBI" id="CHEBI:65315"/>
    </reaction>
</comment>
<name>A0A5C4M9N3_9ACTN</name>
<dbReference type="EMBL" id="VDFR01000206">
    <property type="protein sequence ID" value="TNC31302.1"/>
    <property type="molecule type" value="Genomic_DNA"/>
</dbReference>
<dbReference type="Pfam" id="PF01479">
    <property type="entry name" value="S4"/>
    <property type="match status" value="1"/>
</dbReference>
<sequence length="245" mass="26988">MTEQPEGIRLQKVLAQAGVGSRRACEILMERGRVSVNGEVVTQMGRRVDPRTDVIHVDGKRIPPASDSVYLVLNKPRGVVSTMSDEQGRTDLSEYVADRPERLFHVGRLDTDTSGLLLLTNDGEFANRMAHPSYEITKTYVAEVEGQVARGLGRTLRDGIELDDGPVRVDRFVVKQTAADRSIVELDLHVGRNRIVRRMLDAVGHPVVRLTRTGFGGIHLGGMKPGDLRELTSEELGVLLDSVAM</sequence>
<accession>A0A5C4M9N3</accession>
<dbReference type="FunFam" id="3.10.290.10:FF:000003">
    <property type="entry name" value="Pseudouridine synthase"/>
    <property type="match status" value="1"/>
</dbReference>
<dbReference type="NCBIfam" id="TIGR00093">
    <property type="entry name" value="pseudouridine synthase"/>
    <property type="match status" value="1"/>
</dbReference>
<dbReference type="InterPro" id="IPR006145">
    <property type="entry name" value="PsdUridine_synth_RsuA/RluA"/>
</dbReference>
<dbReference type="InterPro" id="IPR018496">
    <property type="entry name" value="PsdUridine_synth_RsuA/RluB_CS"/>
</dbReference>
<dbReference type="EC" id="5.4.99.-" evidence="5"/>
<dbReference type="InterPro" id="IPR000748">
    <property type="entry name" value="PsdUridine_synth_RsuA/RluB/E/F"/>
</dbReference>
<evidence type="ECO:0000313" key="7">
    <source>
        <dbReference type="EMBL" id="TNC31302.1"/>
    </source>
</evidence>
<proteinExistence type="inferred from homology"/>
<evidence type="ECO:0000256" key="5">
    <source>
        <dbReference type="RuleBase" id="RU003887"/>
    </source>
</evidence>
<dbReference type="InterPro" id="IPR036986">
    <property type="entry name" value="S4_RNA-bd_sf"/>
</dbReference>
<reference evidence="7 8" key="1">
    <citation type="submission" date="2019-05" db="EMBL/GenBank/DDBJ databases">
        <title>Mumia sp. nov., isolated from the intestinal contents of plateau pika (Ochotona curzoniae) in the Qinghai-Tibet plateau of China.</title>
        <authorList>
            <person name="Tian Z."/>
        </authorList>
    </citation>
    <scope>NUCLEOTIDE SEQUENCE [LARGE SCALE GENOMIC DNA]</scope>
    <source>
        <strain evidence="8">527</strain>
    </source>
</reference>
<comment type="similarity">
    <text evidence="2 5">Belongs to the pseudouridine synthase RsuA family.</text>
</comment>
<dbReference type="GO" id="GO:0120159">
    <property type="term" value="F:rRNA pseudouridine synthase activity"/>
    <property type="evidence" value="ECO:0007669"/>
    <property type="project" value="UniProtKB-ARBA"/>
</dbReference>
<evidence type="ECO:0000259" key="6">
    <source>
        <dbReference type="SMART" id="SM00363"/>
    </source>
</evidence>